<dbReference type="AlphaFoldDB" id="A0AAV9M462"/>
<feature type="compositionally biased region" description="Basic residues" evidence="2">
    <location>
        <begin position="25"/>
        <end position="37"/>
    </location>
</feature>
<reference evidence="3 4" key="1">
    <citation type="submission" date="2023-10" db="EMBL/GenBank/DDBJ databases">
        <title>Genome-Wide Identification Analysis in wild type Solanum Pinnatisectum Reveals Some Genes Defensing Phytophthora Infestans.</title>
        <authorList>
            <person name="Sun C."/>
        </authorList>
    </citation>
    <scope>NUCLEOTIDE SEQUENCE [LARGE SCALE GENOMIC DNA]</scope>
    <source>
        <strain evidence="3">LQN</strain>
        <tissue evidence="3">Leaf</tissue>
    </source>
</reference>
<evidence type="ECO:0000256" key="1">
    <source>
        <dbReference type="SAM" id="Coils"/>
    </source>
</evidence>
<proteinExistence type="predicted"/>
<keyword evidence="4" id="KW-1185">Reference proteome</keyword>
<gene>
    <name evidence="3" type="ORF">R3W88_024460</name>
</gene>
<dbReference type="EMBL" id="JAWPEI010000003">
    <property type="protein sequence ID" value="KAK4731472.1"/>
    <property type="molecule type" value="Genomic_DNA"/>
</dbReference>
<accession>A0AAV9M462</accession>
<feature type="region of interest" description="Disordered" evidence="2">
    <location>
        <begin position="116"/>
        <end position="143"/>
    </location>
</feature>
<sequence length="389" mass="45639">MEGNDGYTATGKQKARLNNKSGGRLSKKKRDAIKKRQQKEQEHGTTSNDQQPGEQVTNKVKKDRPIQDDYGALNSEDELDPDNQSMDEYDVEEEEVSDHLIRAFGSTFHDECPAEVQEVTEHQGLSPRGRKQNRQENSEQHITGEFKHSDLANKLMVSFIYAKCKEHMRRPLWDRLLHFSSRDIPWCTIGDFNVITNMDEKTRGMPYNMNKSLEFISVIEACGLIDLGYTGLPYTWCNQRNAQARVWKRLDRSMVNDKWLETMPQTTIEHLSSVGSDHSPLLLEMVRKNEDHIKYFKFLHFWVDNESFMETVQNCWEREVTGNPMWKLHQKMKRLTSTLSNWSNREYGDIYAKVKEFEENIRKAEEELLINNTEALRQKLHLMNANYIR</sequence>
<dbReference type="PANTHER" id="PTHR33710">
    <property type="entry name" value="BNAC02G09200D PROTEIN"/>
    <property type="match status" value="1"/>
</dbReference>
<dbReference type="InterPro" id="IPR036691">
    <property type="entry name" value="Endo/exonu/phosph_ase_sf"/>
</dbReference>
<feature type="compositionally biased region" description="Acidic residues" evidence="2">
    <location>
        <begin position="75"/>
        <end position="96"/>
    </location>
</feature>
<dbReference type="Proteomes" id="UP001311915">
    <property type="component" value="Unassembled WGS sequence"/>
</dbReference>
<name>A0AAV9M462_9SOLN</name>
<dbReference type="Gene3D" id="3.60.10.10">
    <property type="entry name" value="Endonuclease/exonuclease/phosphatase"/>
    <property type="match status" value="1"/>
</dbReference>
<protein>
    <submittedName>
        <fullName evidence="3">Uncharacterized protein</fullName>
    </submittedName>
</protein>
<evidence type="ECO:0000256" key="2">
    <source>
        <dbReference type="SAM" id="MobiDB-lite"/>
    </source>
</evidence>
<keyword evidence="1" id="KW-0175">Coiled coil</keyword>
<evidence type="ECO:0000313" key="4">
    <source>
        <dbReference type="Proteomes" id="UP001311915"/>
    </source>
</evidence>
<dbReference type="PANTHER" id="PTHR33710:SF54">
    <property type="entry name" value="NON-LTR RETROELEMENT REVERSE TRANSCRIPTASE"/>
    <property type="match status" value="1"/>
</dbReference>
<feature type="compositionally biased region" description="Basic and acidic residues" evidence="2">
    <location>
        <begin position="133"/>
        <end position="143"/>
    </location>
</feature>
<dbReference type="SUPFAM" id="SSF56219">
    <property type="entry name" value="DNase I-like"/>
    <property type="match status" value="1"/>
</dbReference>
<evidence type="ECO:0000313" key="3">
    <source>
        <dbReference type="EMBL" id="KAK4731472.1"/>
    </source>
</evidence>
<organism evidence="3 4">
    <name type="scientific">Solanum pinnatisectum</name>
    <name type="common">tansyleaf nightshade</name>
    <dbReference type="NCBI Taxonomy" id="50273"/>
    <lineage>
        <taxon>Eukaryota</taxon>
        <taxon>Viridiplantae</taxon>
        <taxon>Streptophyta</taxon>
        <taxon>Embryophyta</taxon>
        <taxon>Tracheophyta</taxon>
        <taxon>Spermatophyta</taxon>
        <taxon>Magnoliopsida</taxon>
        <taxon>eudicotyledons</taxon>
        <taxon>Gunneridae</taxon>
        <taxon>Pentapetalae</taxon>
        <taxon>asterids</taxon>
        <taxon>lamiids</taxon>
        <taxon>Solanales</taxon>
        <taxon>Solanaceae</taxon>
        <taxon>Solanoideae</taxon>
        <taxon>Solaneae</taxon>
        <taxon>Solanum</taxon>
    </lineage>
</organism>
<feature type="coiled-coil region" evidence="1">
    <location>
        <begin position="347"/>
        <end position="374"/>
    </location>
</feature>
<comment type="caution">
    <text evidence="3">The sequence shown here is derived from an EMBL/GenBank/DDBJ whole genome shotgun (WGS) entry which is preliminary data.</text>
</comment>
<feature type="region of interest" description="Disordered" evidence="2">
    <location>
        <begin position="1"/>
        <end position="96"/>
    </location>
</feature>
<feature type="compositionally biased region" description="Polar residues" evidence="2">
    <location>
        <begin position="44"/>
        <end position="58"/>
    </location>
</feature>